<dbReference type="Proteomes" id="UP001341281">
    <property type="component" value="Chromosome 01"/>
</dbReference>
<dbReference type="InterPro" id="IPR043502">
    <property type="entry name" value="DNA/RNA_pol_sf"/>
</dbReference>
<dbReference type="InterPro" id="IPR021109">
    <property type="entry name" value="Peptidase_aspartic_dom_sf"/>
</dbReference>
<dbReference type="SMART" id="SM00343">
    <property type="entry name" value="ZnF_C2HC"/>
    <property type="match status" value="2"/>
</dbReference>
<dbReference type="CDD" id="cd00303">
    <property type="entry name" value="retropepsin_like"/>
    <property type="match status" value="1"/>
</dbReference>
<dbReference type="PANTHER" id="PTHR33223:SF11">
    <property type="entry name" value="ELEMENT PROTEIN, PUTATIVE-RELATED"/>
    <property type="match status" value="1"/>
</dbReference>
<dbReference type="AlphaFoldDB" id="A0AAQ3SH16"/>
<dbReference type="EMBL" id="CP144745">
    <property type="protein sequence ID" value="WVZ52606.1"/>
    <property type="molecule type" value="Genomic_DNA"/>
</dbReference>
<dbReference type="Pfam" id="PF03732">
    <property type="entry name" value="Retrotrans_gag"/>
    <property type="match status" value="2"/>
</dbReference>
<dbReference type="Gene3D" id="2.40.70.10">
    <property type="entry name" value="Acid Proteases"/>
    <property type="match status" value="1"/>
</dbReference>
<feature type="compositionally biased region" description="Basic and acidic residues" evidence="2">
    <location>
        <begin position="600"/>
        <end position="617"/>
    </location>
</feature>
<evidence type="ECO:0000256" key="1">
    <source>
        <dbReference type="PROSITE-ProRule" id="PRU00047"/>
    </source>
</evidence>
<feature type="compositionally biased region" description="Polar residues" evidence="2">
    <location>
        <begin position="566"/>
        <end position="575"/>
    </location>
</feature>
<feature type="compositionally biased region" description="Basic and acidic residues" evidence="2">
    <location>
        <begin position="582"/>
        <end position="592"/>
    </location>
</feature>
<feature type="domain" description="CCHC-type" evidence="3">
    <location>
        <begin position="1065"/>
        <end position="1080"/>
    </location>
</feature>
<dbReference type="GO" id="GO:0008270">
    <property type="term" value="F:zinc ion binding"/>
    <property type="evidence" value="ECO:0007669"/>
    <property type="project" value="UniProtKB-KW"/>
</dbReference>
<protein>
    <recommendedName>
        <fullName evidence="3">CCHC-type domain-containing protein</fullName>
    </recommendedName>
</protein>
<dbReference type="Pfam" id="PF00098">
    <property type="entry name" value="zf-CCHC"/>
    <property type="match status" value="1"/>
</dbReference>
<dbReference type="InterPro" id="IPR036875">
    <property type="entry name" value="Znf_CCHC_sf"/>
</dbReference>
<gene>
    <name evidence="4" type="ORF">U9M48_003650</name>
</gene>
<dbReference type="InterPro" id="IPR001878">
    <property type="entry name" value="Znf_CCHC"/>
</dbReference>
<proteinExistence type="predicted"/>
<feature type="region of interest" description="Disordered" evidence="2">
    <location>
        <begin position="1008"/>
        <end position="1055"/>
    </location>
</feature>
<keyword evidence="1" id="KW-0479">Metal-binding</keyword>
<dbReference type="Gene3D" id="4.10.60.10">
    <property type="entry name" value="Zinc finger, CCHC-type"/>
    <property type="match status" value="1"/>
</dbReference>
<dbReference type="PANTHER" id="PTHR33223">
    <property type="entry name" value="CCHC-TYPE DOMAIN-CONTAINING PROTEIN"/>
    <property type="match status" value="1"/>
</dbReference>
<dbReference type="InterPro" id="IPR013103">
    <property type="entry name" value="RVT_2"/>
</dbReference>
<organism evidence="4 5">
    <name type="scientific">Paspalum notatum var. saurae</name>
    <dbReference type="NCBI Taxonomy" id="547442"/>
    <lineage>
        <taxon>Eukaryota</taxon>
        <taxon>Viridiplantae</taxon>
        <taxon>Streptophyta</taxon>
        <taxon>Embryophyta</taxon>
        <taxon>Tracheophyta</taxon>
        <taxon>Spermatophyta</taxon>
        <taxon>Magnoliopsida</taxon>
        <taxon>Liliopsida</taxon>
        <taxon>Poales</taxon>
        <taxon>Poaceae</taxon>
        <taxon>PACMAD clade</taxon>
        <taxon>Panicoideae</taxon>
        <taxon>Andropogonodae</taxon>
        <taxon>Paspaleae</taxon>
        <taxon>Paspalinae</taxon>
        <taxon>Paspalum</taxon>
    </lineage>
</organism>
<dbReference type="Pfam" id="PF07727">
    <property type="entry name" value="RVT_2"/>
    <property type="match status" value="1"/>
</dbReference>
<reference evidence="4 5" key="1">
    <citation type="submission" date="2024-02" db="EMBL/GenBank/DDBJ databases">
        <title>High-quality chromosome-scale genome assembly of Pensacola bahiagrass (Paspalum notatum Flugge var. saurae).</title>
        <authorList>
            <person name="Vega J.M."/>
            <person name="Podio M."/>
            <person name="Orjuela J."/>
            <person name="Siena L.A."/>
            <person name="Pessino S.C."/>
            <person name="Combes M.C."/>
            <person name="Mariac C."/>
            <person name="Albertini E."/>
            <person name="Pupilli F."/>
            <person name="Ortiz J.P.A."/>
            <person name="Leblanc O."/>
        </authorList>
    </citation>
    <scope>NUCLEOTIDE SEQUENCE [LARGE SCALE GENOMIC DNA]</scope>
    <source>
        <strain evidence="4">R1</strain>
        <tissue evidence="4">Leaf</tissue>
    </source>
</reference>
<evidence type="ECO:0000259" key="3">
    <source>
        <dbReference type="PROSITE" id="PS50158"/>
    </source>
</evidence>
<sequence>MVVRNKARLVAQGFCQKEGIDYEETFAPVARLEAIKILLAFAVSKGFKLQQMDAKSAFLNGFIEEEVYVRQPPGFESARFPDRVYKLRKALYGLKQAPRAWYARLKSFLLKSRFVMGSVDKTLFLLSRGGDTMIVQIYVDDIIFGGSSHTLVSSFVEQMSRKFEMSLMGELQFFLGLQIKESPEGTFVHQAKYTKDILKKFDMGDSKPMTTPMSTNTALDADEHGEAVDQKKFQGMMGSLLYLTATRPDIQFAVCLCARYQASPRTSHRQAVKRIFRLQVEGVDNALIKGEIESQWTSLIALLVTFTIKGVTSDAIRLCLFPFSLIGKVKQWFYLNRNNLTTWEACSNAFLAKYFPLGKASSLRNRISSLKQLTDESMVEAWERLQEYISTCPHHGTEQWLIIQNFIHGLHRSTQEHLDAAAGGSFLSLSIAAARTLIEKIASNQGWREKRENNKHHGVHHIDGSDMLAAKMDLLLKKLEGAPEAMPIHALDSRMTCEHCGNTGHMGNSFPQNGSEDVTFINNNGFINGPRPQPAVNDSISKKFHATDRVLESLSNQLETLNSAMKNQGGRSTQDPPHPRAVGKEQGKRAALEEEDEVDREPPPVKEAPKSAPHEFSDTTVLPFPQRQKKASVDDQFGKFIELADQSIRNPVGIAEDVPVKIRNFIILVDFVVLDVEVDMKTPLILGQPFLSTAEANIDVGAEEVHLNINGRRETFAFEPKVEQCRQEYPEARPLFLGRSEPPTDALHVRPPSPSALLVDSSFRPSSAVPEPWVRFAAPSFCSSAIPMVNTRNRGNGPEGNNQANGNPPQNPLSLTADQSFQLQMQMMATLDNAMDWLHAVERQLDIAQCNDQERVPYAAGQLRGAALDWWELYRPQDRECFTWAQFRERFRSHHVPAGIMKMKKEFLSLKQGNMSVTEYRDKFLQLAPYASTEVAEDGDKQEHFLEGLNDNLQLQLMNNTFNNFNHPVDRALLTLQKHREIDEKKRKLNPASSYINTHPRYLQQYQQQGYQQRQQPQQQQYEQQTGQGQCYQNPNQRPTYRAIPQGQSNPPAPNLATVPVVRNCYKCGDSGHIANNCPQRGQQQQGRQNAP</sequence>
<keyword evidence="1" id="KW-0862">Zinc</keyword>
<dbReference type="SUPFAM" id="SSF56672">
    <property type="entry name" value="DNA/RNA polymerases"/>
    <property type="match status" value="1"/>
</dbReference>
<keyword evidence="5" id="KW-1185">Reference proteome</keyword>
<dbReference type="PROSITE" id="PS50158">
    <property type="entry name" value="ZF_CCHC"/>
    <property type="match status" value="1"/>
</dbReference>
<name>A0AAQ3SH16_PASNO</name>
<feature type="compositionally biased region" description="Low complexity" evidence="2">
    <location>
        <begin position="1008"/>
        <end position="1033"/>
    </location>
</feature>
<feature type="region of interest" description="Disordered" evidence="2">
    <location>
        <begin position="566"/>
        <end position="624"/>
    </location>
</feature>
<evidence type="ECO:0000256" key="2">
    <source>
        <dbReference type="SAM" id="MobiDB-lite"/>
    </source>
</evidence>
<accession>A0AAQ3SH16</accession>
<dbReference type="SUPFAM" id="SSF57756">
    <property type="entry name" value="Retrovirus zinc finger-like domains"/>
    <property type="match status" value="1"/>
</dbReference>
<evidence type="ECO:0000313" key="5">
    <source>
        <dbReference type="Proteomes" id="UP001341281"/>
    </source>
</evidence>
<dbReference type="InterPro" id="IPR005162">
    <property type="entry name" value="Retrotrans_gag_dom"/>
</dbReference>
<feature type="compositionally biased region" description="Low complexity" evidence="2">
    <location>
        <begin position="795"/>
        <end position="808"/>
    </location>
</feature>
<keyword evidence="1" id="KW-0863">Zinc-finger</keyword>
<feature type="region of interest" description="Disordered" evidence="2">
    <location>
        <begin position="789"/>
        <end position="814"/>
    </location>
</feature>
<evidence type="ECO:0000313" key="4">
    <source>
        <dbReference type="EMBL" id="WVZ52606.1"/>
    </source>
</evidence>
<dbReference type="GO" id="GO:0003676">
    <property type="term" value="F:nucleic acid binding"/>
    <property type="evidence" value="ECO:0007669"/>
    <property type="project" value="InterPro"/>
</dbReference>